<dbReference type="EMBL" id="JAQQWP010000011">
    <property type="protein sequence ID" value="KAK8096180.1"/>
    <property type="molecule type" value="Genomic_DNA"/>
</dbReference>
<feature type="compositionally biased region" description="Basic and acidic residues" evidence="1">
    <location>
        <begin position="430"/>
        <end position="440"/>
    </location>
</feature>
<organism evidence="2 3">
    <name type="scientific">Apiospora kogelbergensis</name>
    <dbReference type="NCBI Taxonomy" id="1337665"/>
    <lineage>
        <taxon>Eukaryota</taxon>
        <taxon>Fungi</taxon>
        <taxon>Dikarya</taxon>
        <taxon>Ascomycota</taxon>
        <taxon>Pezizomycotina</taxon>
        <taxon>Sordariomycetes</taxon>
        <taxon>Xylariomycetidae</taxon>
        <taxon>Amphisphaeriales</taxon>
        <taxon>Apiosporaceae</taxon>
        <taxon>Apiospora</taxon>
    </lineage>
</organism>
<proteinExistence type="predicted"/>
<accession>A0AAW0Q9C4</accession>
<evidence type="ECO:0000256" key="1">
    <source>
        <dbReference type="SAM" id="MobiDB-lite"/>
    </source>
</evidence>
<gene>
    <name evidence="2" type="ORF">PG999_014202</name>
</gene>
<keyword evidence="3" id="KW-1185">Reference proteome</keyword>
<comment type="caution">
    <text evidence="2">The sequence shown here is derived from an EMBL/GenBank/DDBJ whole genome shotgun (WGS) entry which is preliminary data.</text>
</comment>
<reference evidence="2 3" key="1">
    <citation type="submission" date="2023-01" db="EMBL/GenBank/DDBJ databases">
        <title>Analysis of 21 Apiospora genomes using comparative genomics revels a genus with tremendous synthesis potential of carbohydrate active enzymes and secondary metabolites.</title>
        <authorList>
            <person name="Sorensen T."/>
        </authorList>
    </citation>
    <scope>NUCLEOTIDE SEQUENCE [LARGE SCALE GENOMIC DNA]</scope>
    <source>
        <strain evidence="2 3">CBS 117206</strain>
    </source>
</reference>
<sequence>MEEPIRDDPAVLELLYQPLVLEDAMNRVMRGHRDGAGESLGIPTDSMLASFEAHKCFTNKLAQILDKERGGRTVTALTILQSNRRPIYVIASNLRTKEELGEAQTFLKKLLGFVHDNPLELNPKPLFKKVLGRIILFNLPRIQAYLINLRRYLGTCIDDCGKREETQSILELEHELKTLQNKASFPMELGTDNEKDKFLSDCDTLLRAIGTNKGTRIDESLLEHSDDTMTSLEAWQELRHYLGRLLSYRQAAEVIIAANERWPQLFQGFHVVAIPCSEKARNPMIHRELSAAAIVRGMLWDDEDPEPYLEQVAKLSGIGLDDEVKGQVKKKKFKPFVHAEVQVHAALIRDDYSRSSQFWSRYKYIGSSKPTCRLCAYYFFERGDGTQVRPTHQNLYLHWRLPDVYPSQGAAEARTHRQLLERITEHVRKDAKRTLDERMPSRRRHDSNDRSSIPSLLRPGDLLDAGSTVSDLASETSRLYVDSSTNGSIVPPLFNRESLSRLMEEEAEDFDSSDEEGEDGFESGSEEEEVDLESDPEEGEHQ</sequence>
<dbReference type="InterPro" id="IPR027796">
    <property type="entry name" value="OTT_1508_deam-like"/>
</dbReference>
<feature type="region of interest" description="Disordered" evidence="1">
    <location>
        <begin position="430"/>
        <end position="467"/>
    </location>
</feature>
<dbReference type="PANTHER" id="PTHR42037">
    <property type="match status" value="1"/>
</dbReference>
<dbReference type="PANTHER" id="PTHR42037:SF1">
    <property type="match status" value="1"/>
</dbReference>
<name>A0AAW0Q9C4_9PEZI</name>
<feature type="region of interest" description="Disordered" evidence="1">
    <location>
        <begin position="499"/>
        <end position="542"/>
    </location>
</feature>
<dbReference type="AlphaFoldDB" id="A0AAW0Q9C4"/>
<evidence type="ECO:0000313" key="3">
    <source>
        <dbReference type="Proteomes" id="UP001392437"/>
    </source>
</evidence>
<dbReference type="Proteomes" id="UP001392437">
    <property type="component" value="Unassembled WGS sequence"/>
</dbReference>
<evidence type="ECO:0000313" key="2">
    <source>
        <dbReference type="EMBL" id="KAK8096180.1"/>
    </source>
</evidence>
<feature type="compositionally biased region" description="Acidic residues" evidence="1">
    <location>
        <begin position="505"/>
        <end position="542"/>
    </location>
</feature>
<protein>
    <submittedName>
        <fullName evidence="2">Uncharacterized protein</fullName>
    </submittedName>
</protein>
<dbReference type="Pfam" id="PF14441">
    <property type="entry name" value="OTT_1508_deam"/>
    <property type="match status" value="1"/>
</dbReference>